<dbReference type="PIRSF" id="PIRSF024534">
    <property type="entry name" value="ThiW"/>
    <property type="match status" value="1"/>
</dbReference>
<proteinExistence type="predicted"/>
<feature type="transmembrane region" description="Helical" evidence="1">
    <location>
        <begin position="130"/>
        <end position="152"/>
    </location>
</feature>
<feature type="transmembrane region" description="Helical" evidence="1">
    <location>
        <begin position="71"/>
        <end position="91"/>
    </location>
</feature>
<reference evidence="2 3" key="1">
    <citation type="submission" date="2016-05" db="EMBL/GenBank/DDBJ databases">
        <title>Microbial solvent formation.</title>
        <authorList>
            <person name="Poehlein A."/>
            <person name="Montoya Solano J.D."/>
            <person name="Flitsch S."/>
            <person name="Krabben P."/>
            <person name="Duerre P."/>
            <person name="Daniel R."/>
        </authorList>
    </citation>
    <scope>NUCLEOTIDE SEQUENCE [LARGE SCALE GENOMIC DNA]</scope>
    <source>
        <strain evidence="2 3">L1-8</strain>
    </source>
</reference>
<dbReference type="Proteomes" id="UP000191154">
    <property type="component" value="Unassembled WGS sequence"/>
</dbReference>
<keyword evidence="1" id="KW-1133">Transmembrane helix</keyword>
<organism evidence="2 3">
    <name type="scientific">Clostridium saccharobutylicum</name>
    <dbReference type="NCBI Taxonomy" id="169679"/>
    <lineage>
        <taxon>Bacteria</taxon>
        <taxon>Bacillati</taxon>
        <taxon>Bacillota</taxon>
        <taxon>Clostridia</taxon>
        <taxon>Eubacteriales</taxon>
        <taxon>Clostridiaceae</taxon>
        <taxon>Clostridium</taxon>
    </lineage>
</organism>
<dbReference type="RefSeq" id="WP_077865466.1">
    <property type="nucleotide sequence ID" value="NZ_LZYZ01000004.1"/>
</dbReference>
<dbReference type="EMBL" id="LZYZ01000004">
    <property type="protein sequence ID" value="OOM11775.1"/>
    <property type="molecule type" value="Genomic_DNA"/>
</dbReference>
<feature type="transmembrane region" description="Helical" evidence="1">
    <location>
        <begin position="103"/>
        <end position="124"/>
    </location>
</feature>
<comment type="caution">
    <text evidence="2">The sequence shown here is derived from an EMBL/GenBank/DDBJ whole genome shotgun (WGS) entry which is preliminary data.</text>
</comment>
<dbReference type="AlphaFoldDB" id="A0A1S8N5S5"/>
<feature type="transmembrane region" description="Helical" evidence="1">
    <location>
        <begin position="44"/>
        <end position="65"/>
    </location>
</feature>
<keyword evidence="1" id="KW-0472">Membrane</keyword>
<protein>
    <submittedName>
        <fullName evidence="2">Thiamine-precursor transporter protein ThiW</fullName>
    </submittedName>
</protein>
<dbReference type="Gene3D" id="1.10.1760.20">
    <property type="match status" value="1"/>
</dbReference>
<accession>A0A1S8N5S5</accession>
<sequence>MQEKSKAQKIALSGVLIGISVIFGTLSIPIGAAKISPVQHFVNVVGAITLGPIYAVLNAFVASIIRNIMGTGSLLAFPGSMIGAFLSGIFYKKFRRASMAVIGEVFGTGILGALIAYPVAVLILGKEAAFFVYIIPFTMSCSVGAIIAYFFLRVSVIRKILINNELSINKAHENK</sequence>
<evidence type="ECO:0000313" key="2">
    <source>
        <dbReference type="EMBL" id="OOM11775.1"/>
    </source>
</evidence>
<dbReference type="NCBIfam" id="TIGR02359">
    <property type="entry name" value="thiW"/>
    <property type="match status" value="1"/>
</dbReference>
<evidence type="ECO:0000256" key="1">
    <source>
        <dbReference type="SAM" id="Phobius"/>
    </source>
</evidence>
<feature type="transmembrane region" description="Helical" evidence="1">
    <location>
        <begin position="12"/>
        <end position="32"/>
    </location>
</feature>
<evidence type="ECO:0000313" key="3">
    <source>
        <dbReference type="Proteomes" id="UP000191154"/>
    </source>
</evidence>
<dbReference type="STRING" id="169679.CSACC_07290"/>
<keyword evidence="1" id="KW-0812">Transmembrane</keyword>
<dbReference type="InterPro" id="IPR012652">
    <property type="entry name" value="ThiW"/>
</dbReference>
<name>A0A1S8N5S5_CLOSA</name>
<dbReference type="Pfam" id="PF09512">
    <property type="entry name" value="ThiW"/>
    <property type="match status" value="1"/>
</dbReference>
<gene>
    <name evidence="2" type="ORF">CLOSAC_22020</name>
</gene>